<accession>A0A0B7NG36</accession>
<evidence type="ECO:0000259" key="1">
    <source>
        <dbReference type="Pfam" id="PF13358"/>
    </source>
</evidence>
<dbReference type="EMBL" id="LN731257">
    <property type="protein sequence ID" value="CEP14482.1"/>
    <property type="molecule type" value="Genomic_DNA"/>
</dbReference>
<feature type="non-terminal residue" evidence="2">
    <location>
        <position position="1"/>
    </location>
</feature>
<keyword evidence="3" id="KW-1185">Reference proteome</keyword>
<dbReference type="InterPro" id="IPR038717">
    <property type="entry name" value="Tc1-like_DDE_dom"/>
</dbReference>
<dbReference type="STRING" id="35722.A0A0B7NG36"/>
<organism evidence="2 3">
    <name type="scientific">Parasitella parasitica</name>
    <dbReference type="NCBI Taxonomy" id="35722"/>
    <lineage>
        <taxon>Eukaryota</taxon>
        <taxon>Fungi</taxon>
        <taxon>Fungi incertae sedis</taxon>
        <taxon>Mucoromycota</taxon>
        <taxon>Mucoromycotina</taxon>
        <taxon>Mucoromycetes</taxon>
        <taxon>Mucorales</taxon>
        <taxon>Mucorineae</taxon>
        <taxon>Mucoraceae</taxon>
        <taxon>Parasitella</taxon>
    </lineage>
</organism>
<dbReference type="GO" id="GO:0003676">
    <property type="term" value="F:nucleic acid binding"/>
    <property type="evidence" value="ECO:0007669"/>
    <property type="project" value="InterPro"/>
</dbReference>
<dbReference type="OrthoDB" id="2446457at2759"/>
<evidence type="ECO:0000313" key="2">
    <source>
        <dbReference type="EMBL" id="CEP14482.1"/>
    </source>
</evidence>
<dbReference type="Gene3D" id="3.30.420.10">
    <property type="entry name" value="Ribonuclease H-like superfamily/Ribonuclease H"/>
    <property type="match status" value="1"/>
</dbReference>
<evidence type="ECO:0000313" key="3">
    <source>
        <dbReference type="Proteomes" id="UP000054107"/>
    </source>
</evidence>
<dbReference type="Proteomes" id="UP000054107">
    <property type="component" value="Unassembled WGS sequence"/>
</dbReference>
<proteinExistence type="predicted"/>
<feature type="domain" description="Tc1-like transposase DDE" evidence="1">
    <location>
        <begin position="38"/>
        <end position="117"/>
    </location>
</feature>
<gene>
    <name evidence="2" type="primary">PARPA_08664.1 scaffold 33530</name>
</gene>
<reference evidence="2 3" key="1">
    <citation type="submission" date="2014-09" db="EMBL/GenBank/DDBJ databases">
        <authorList>
            <person name="Ellenberger Sabrina"/>
        </authorList>
    </citation>
    <scope>NUCLEOTIDE SEQUENCE [LARGE SCALE GENOMIC DNA]</scope>
    <source>
        <strain evidence="2 3">CBS 412.66</strain>
    </source>
</reference>
<name>A0A0B7NG36_9FUNG</name>
<sequence length="154" mass="17715">ETHKFGKGSIMLWGCFWYGGIGPLVALMGKIDQDVYVSCLANNFLPWYEELNKKTGKEFLFQEDSAPCHTGAYATWYKKTRCEVDSFDFWPAQSPDLNPIEHLWAYITRKLRSKRSEIGNVAQLEAAIRKIWNGIPCQSFWKIWFPVCLLGASP</sequence>
<dbReference type="Pfam" id="PF13358">
    <property type="entry name" value="DDE_3"/>
    <property type="match status" value="1"/>
</dbReference>
<dbReference type="AlphaFoldDB" id="A0A0B7NG36"/>
<protein>
    <recommendedName>
        <fullName evidence="1">Tc1-like transposase DDE domain-containing protein</fullName>
    </recommendedName>
</protein>
<dbReference type="InterPro" id="IPR036397">
    <property type="entry name" value="RNaseH_sf"/>
</dbReference>